<name>A0AAN8TGQ7_SOLBU</name>
<dbReference type="EMBL" id="JBANQN010000006">
    <property type="protein sequence ID" value="KAK6786349.1"/>
    <property type="molecule type" value="Genomic_DNA"/>
</dbReference>
<reference evidence="1 2" key="1">
    <citation type="submission" date="2024-02" db="EMBL/GenBank/DDBJ databases">
        <title>de novo genome assembly of Solanum bulbocastanum strain 11H21.</title>
        <authorList>
            <person name="Hosaka A.J."/>
        </authorList>
    </citation>
    <scope>NUCLEOTIDE SEQUENCE [LARGE SCALE GENOMIC DNA]</scope>
    <source>
        <tissue evidence="1">Young leaves</tissue>
    </source>
</reference>
<dbReference type="AlphaFoldDB" id="A0AAN8TGQ7"/>
<organism evidence="1 2">
    <name type="scientific">Solanum bulbocastanum</name>
    <name type="common">Wild potato</name>
    <dbReference type="NCBI Taxonomy" id="147425"/>
    <lineage>
        <taxon>Eukaryota</taxon>
        <taxon>Viridiplantae</taxon>
        <taxon>Streptophyta</taxon>
        <taxon>Embryophyta</taxon>
        <taxon>Tracheophyta</taxon>
        <taxon>Spermatophyta</taxon>
        <taxon>Magnoliopsida</taxon>
        <taxon>eudicotyledons</taxon>
        <taxon>Gunneridae</taxon>
        <taxon>Pentapetalae</taxon>
        <taxon>asterids</taxon>
        <taxon>lamiids</taxon>
        <taxon>Solanales</taxon>
        <taxon>Solanaceae</taxon>
        <taxon>Solanoideae</taxon>
        <taxon>Solaneae</taxon>
        <taxon>Solanum</taxon>
    </lineage>
</organism>
<keyword evidence="2" id="KW-1185">Reference proteome</keyword>
<evidence type="ECO:0000313" key="2">
    <source>
        <dbReference type="Proteomes" id="UP001371456"/>
    </source>
</evidence>
<proteinExistence type="predicted"/>
<accession>A0AAN8TGQ7</accession>
<protein>
    <submittedName>
        <fullName evidence="1">Uncharacterized protein</fullName>
    </submittedName>
</protein>
<evidence type="ECO:0000313" key="1">
    <source>
        <dbReference type="EMBL" id="KAK6786349.1"/>
    </source>
</evidence>
<comment type="caution">
    <text evidence="1">The sequence shown here is derived from an EMBL/GenBank/DDBJ whole genome shotgun (WGS) entry which is preliminary data.</text>
</comment>
<sequence length="118" mass="13922">MIKRNEDLQAKLHTTKMEAEHSMRWTKFSIIFDSIQKSRYSTRHGIGFDKTSSKTKNLNIVYLCSYCGLTRLIHPFSNKQGPSRSRYPELTLNNVCKNQWEENRSNVPGQCMLQTYEW</sequence>
<dbReference type="Proteomes" id="UP001371456">
    <property type="component" value="Unassembled WGS sequence"/>
</dbReference>
<gene>
    <name evidence="1" type="ORF">RDI58_014874</name>
</gene>